<dbReference type="SUPFAM" id="SSF56112">
    <property type="entry name" value="Protein kinase-like (PK-like)"/>
    <property type="match status" value="1"/>
</dbReference>
<dbReference type="InterPro" id="IPR011009">
    <property type="entry name" value="Kinase-like_dom_sf"/>
</dbReference>
<dbReference type="InterPro" id="IPR051678">
    <property type="entry name" value="AGP_Transferase"/>
</dbReference>
<dbReference type="InterPro" id="IPR002575">
    <property type="entry name" value="Aminoglycoside_PTrfase"/>
</dbReference>
<dbReference type="Proteomes" id="UP000237797">
    <property type="component" value="Unassembled WGS sequence"/>
</dbReference>
<dbReference type="GO" id="GO:0016301">
    <property type="term" value="F:kinase activity"/>
    <property type="evidence" value="ECO:0007669"/>
    <property type="project" value="UniProtKB-KW"/>
</dbReference>
<gene>
    <name evidence="2" type="ORF">CLV97_103103</name>
</gene>
<evidence type="ECO:0000313" key="2">
    <source>
        <dbReference type="EMBL" id="PRX42088.1"/>
    </source>
</evidence>
<sequence length="307" mass="35141">MTDSKEDKAFAGAVRKIDPRIRLLSVRELSGGVSARTALLETEGPDDRRRKMLFRQHGEADLRRNPRIAADEYRLLGLLRSAGLPVPEPYALDTTCDLFSTPYLVMEFIEGETVDDPADQSAYLHQTAFQLSRIHQVDASRHDLSFLPRQDALVRKILEKRPVSPKGEWSEGRIRSALERAWPFPQVNPDVLLHGDFWPGNLLWREGRLVAVIDWEDAALGDPLADVANARLEILWAFGEEAMQRFTEEYRSMMPDVDLTHLPLWDLYAALRPLSSISGWGLEPDRENLMRKRHRLFVSHALEKLEL</sequence>
<reference evidence="2 3" key="1">
    <citation type="submission" date="2018-03" db="EMBL/GenBank/DDBJ databases">
        <title>Genomic Encyclopedia of Archaeal and Bacterial Type Strains, Phase II (KMG-II): from individual species to whole genera.</title>
        <authorList>
            <person name="Goeker M."/>
        </authorList>
    </citation>
    <scope>NUCLEOTIDE SEQUENCE [LARGE SCALE GENOMIC DNA]</scope>
    <source>
        <strain evidence="2 3">DSM 44946</strain>
    </source>
</reference>
<proteinExistence type="predicted"/>
<name>A0A2T0LI47_9BACL</name>
<dbReference type="AlphaFoldDB" id="A0A2T0LI47"/>
<dbReference type="CDD" id="cd05154">
    <property type="entry name" value="ACAD10_11_N-like"/>
    <property type="match status" value="1"/>
</dbReference>
<keyword evidence="2" id="KW-0418">Kinase</keyword>
<organism evidence="2 3">
    <name type="scientific">Planifilum fimeticola</name>
    <dbReference type="NCBI Taxonomy" id="201975"/>
    <lineage>
        <taxon>Bacteria</taxon>
        <taxon>Bacillati</taxon>
        <taxon>Bacillota</taxon>
        <taxon>Bacilli</taxon>
        <taxon>Bacillales</taxon>
        <taxon>Thermoactinomycetaceae</taxon>
        <taxon>Planifilum</taxon>
    </lineage>
</organism>
<keyword evidence="3" id="KW-1185">Reference proteome</keyword>
<dbReference type="Pfam" id="PF01636">
    <property type="entry name" value="APH"/>
    <property type="match status" value="1"/>
</dbReference>
<dbReference type="InterPro" id="IPR041726">
    <property type="entry name" value="ACAD10_11_N"/>
</dbReference>
<evidence type="ECO:0000313" key="3">
    <source>
        <dbReference type="Proteomes" id="UP000237797"/>
    </source>
</evidence>
<accession>A0A2T0LI47</accession>
<keyword evidence="2" id="KW-0808">Transferase</keyword>
<dbReference type="Gene3D" id="3.30.200.20">
    <property type="entry name" value="Phosphorylase Kinase, domain 1"/>
    <property type="match status" value="1"/>
</dbReference>
<comment type="caution">
    <text evidence="2">The sequence shown here is derived from an EMBL/GenBank/DDBJ whole genome shotgun (WGS) entry which is preliminary data.</text>
</comment>
<dbReference type="RefSeq" id="WP_211295664.1">
    <property type="nucleotide sequence ID" value="NZ_PVNE01000003.1"/>
</dbReference>
<evidence type="ECO:0000259" key="1">
    <source>
        <dbReference type="Pfam" id="PF01636"/>
    </source>
</evidence>
<dbReference type="PANTHER" id="PTHR21310">
    <property type="entry name" value="AMINOGLYCOSIDE PHOSPHOTRANSFERASE-RELATED-RELATED"/>
    <property type="match status" value="1"/>
</dbReference>
<protein>
    <submittedName>
        <fullName evidence="2">Aminoglycoside phosphotransferase (APT) family kinase protein</fullName>
    </submittedName>
</protein>
<feature type="domain" description="Aminoglycoside phosphotransferase" evidence="1">
    <location>
        <begin position="26"/>
        <end position="248"/>
    </location>
</feature>
<dbReference type="EMBL" id="PVNE01000003">
    <property type="protein sequence ID" value="PRX42088.1"/>
    <property type="molecule type" value="Genomic_DNA"/>
</dbReference>
<dbReference type="Gene3D" id="3.90.1200.10">
    <property type="match status" value="1"/>
</dbReference>